<evidence type="ECO:0000256" key="1">
    <source>
        <dbReference type="ARBA" id="ARBA00004141"/>
    </source>
</evidence>
<comment type="subcellular location">
    <subcellularLocation>
        <location evidence="1">Membrane</location>
        <topology evidence="1">Multi-pass membrane protein</topology>
    </subcellularLocation>
</comment>
<dbReference type="Proteomes" id="UP001065252">
    <property type="component" value="Segment"/>
</dbReference>
<organism evidence="6 7">
    <name type="scientific">Enterococcus phage TJE1</name>
    <dbReference type="NCBI Taxonomy" id="2951262"/>
    <lineage>
        <taxon>Viruses</taxon>
        <taxon>Duplodnaviria</taxon>
        <taxon>Heunggongvirae</taxon>
        <taxon>Uroviricota</taxon>
        <taxon>Caudoviricetes</taxon>
        <taxon>Herelleviridae</taxon>
        <taxon>Brockvirinae</taxon>
        <taxon>Schiekvirus</taxon>
        <taxon>Schiekvirus Tje1</taxon>
    </lineage>
</organism>
<evidence type="ECO:0000256" key="2">
    <source>
        <dbReference type="ARBA" id="ARBA00022692"/>
    </source>
</evidence>
<dbReference type="EMBL" id="ON506927">
    <property type="protein sequence ID" value="UVD42922.1"/>
    <property type="molecule type" value="Genomic_DNA"/>
</dbReference>
<keyword evidence="2 5" id="KW-0812">Transmembrane</keyword>
<feature type="transmembrane region" description="Helical" evidence="5">
    <location>
        <begin position="21"/>
        <end position="41"/>
    </location>
</feature>
<keyword evidence="7" id="KW-1185">Reference proteome</keyword>
<keyword evidence="3 5" id="KW-1133">Transmembrane helix</keyword>
<proteinExistence type="predicted"/>
<evidence type="ECO:0000313" key="6">
    <source>
        <dbReference type="EMBL" id="UVD42922.1"/>
    </source>
</evidence>
<evidence type="ECO:0008006" key="8">
    <source>
        <dbReference type="Google" id="ProtNLM"/>
    </source>
</evidence>
<dbReference type="GO" id="GO:0016020">
    <property type="term" value="C:membrane"/>
    <property type="evidence" value="ECO:0007669"/>
    <property type="project" value="UniProtKB-SubCell"/>
</dbReference>
<evidence type="ECO:0000256" key="4">
    <source>
        <dbReference type="ARBA" id="ARBA00023136"/>
    </source>
</evidence>
<name>A0A976SXI7_9CAUD</name>
<dbReference type="Pfam" id="PF04973">
    <property type="entry name" value="NMN_transporter"/>
    <property type="match status" value="1"/>
</dbReference>
<feature type="transmembrane region" description="Helical" evidence="5">
    <location>
        <begin position="75"/>
        <end position="92"/>
    </location>
</feature>
<accession>A0A976SXI7</accession>
<sequence length="278" mass="30758">MEKLKRTGTNILESVSEGGKHRLAFVLTLFIIGIIIGVSITDFSDKVNMATAYILSDNSSTLATGAFTIPIYRQAIFFVTAFLLGVPCVISLGERLPVLGNMLGLASNVGEIFINALFGNYGLALAGVYYGLTHVLGLFIQTRDTAKDENGRVIINKMNPIWVIFTVISLIGGLALLVFYGGALGFSTDGTLVGDVIYWGNLIAYVLGVVSQFLMIMRIDFSWWGWFASNFFWFTLDLASGNLWFAFRDLLYQTNAVTSIYGWYKNSKLQREKNKELA</sequence>
<evidence type="ECO:0000256" key="5">
    <source>
        <dbReference type="SAM" id="Phobius"/>
    </source>
</evidence>
<evidence type="ECO:0000313" key="7">
    <source>
        <dbReference type="Proteomes" id="UP001065252"/>
    </source>
</evidence>
<protein>
    <recommendedName>
        <fullName evidence="8">Nicotinamide mononucleotide transporter</fullName>
    </recommendedName>
</protein>
<dbReference type="InterPro" id="IPR006419">
    <property type="entry name" value="NMN_transpt_PnuC"/>
</dbReference>
<feature type="transmembrane region" description="Helical" evidence="5">
    <location>
        <begin position="196"/>
        <end position="216"/>
    </location>
</feature>
<keyword evidence="4 5" id="KW-0472">Membrane</keyword>
<feature type="transmembrane region" description="Helical" evidence="5">
    <location>
        <begin position="47"/>
        <end position="68"/>
    </location>
</feature>
<feature type="transmembrane region" description="Helical" evidence="5">
    <location>
        <begin position="112"/>
        <end position="140"/>
    </location>
</feature>
<feature type="transmembrane region" description="Helical" evidence="5">
    <location>
        <begin position="161"/>
        <end position="184"/>
    </location>
</feature>
<feature type="transmembrane region" description="Helical" evidence="5">
    <location>
        <begin position="223"/>
        <end position="247"/>
    </location>
</feature>
<evidence type="ECO:0000256" key="3">
    <source>
        <dbReference type="ARBA" id="ARBA00022989"/>
    </source>
</evidence>
<reference evidence="6" key="1">
    <citation type="submission" date="2022-05" db="EMBL/GenBank/DDBJ databases">
        <authorList>
            <person name="Enroth T.J."/>
            <person name="Johnson C.N."/>
            <person name="Duerkop B.A."/>
        </authorList>
    </citation>
    <scope>NUCLEOTIDE SEQUENCE</scope>
</reference>
<dbReference type="GO" id="GO:0034257">
    <property type="term" value="F:nicotinamide riboside transmembrane transporter activity"/>
    <property type="evidence" value="ECO:0007669"/>
    <property type="project" value="InterPro"/>
</dbReference>